<organism evidence="1 2">
    <name type="scientific">Candidatus Nitrosopumilus salarius BD31</name>
    <dbReference type="NCBI Taxonomy" id="859350"/>
    <lineage>
        <taxon>Archaea</taxon>
        <taxon>Nitrososphaerota</taxon>
        <taxon>Nitrososphaeria</taxon>
        <taxon>Nitrosopumilales</taxon>
        <taxon>Nitrosopumilaceae</taxon>
        <taxon>Nitrosopumilus</taxon>
    </lineage>
</organism>
<dbReference type="AlphaFoldDB" id="I3D2Z8"/>
<evidence type="ECO:0000313" key="1">
    <source>
        <dbReference type="EMBL" id="EIJ66091.1"/>
    </source>
</evidence>
<evidence type="ECO:0000313" key="2">
    <source>
        <dbReference type="Proteomes" id="UP000003423"/>
    </source>
</evidence>
<dbReference type="OrthoDB" id="381517at2157"/>
<dbReference type="RefSeq" id="WP_008298958.1">
    <property type="nucleotide sequence ID" value="NZ_AEXL02000087.1"/>
</dbReference>
<dbReference type="Proteomes" id="UP000003423">
    <property type="component" value="Unassembled WGS sequence"/>
</dbReference>
<sequence>MTDKIQANLSPSTVERVAGIANSRKTRGIDKMINECLDNLQELKRNCGQEPQQEEGENESE</sequence>
<gene>
    <name evidence="1" type="ORF">BD31_I0552</name>
</gene>
<dbReference type="PATRIC" id="fig|859350.6.peg.829"/>
<keyword evidence="2" id="KW-1185">Reference proteome</keyword>
<name>I3D2Z8_9ARCH</name>
<proteinExistence type="predicted"/>
<reference evidence="1 2" key="1">
    <citation type="journal article" date="2012" name="J. Bacteriol.">
        <title>Genome sequence of "Candidatus Nitrosopumilus salaria" BD31, an ammonia-oxidizing archaeon from the San Francisco Bay estuary.</title>
        <authorList>
            <person name="Mosier A.C."/>
            <person name="Allen E.E."/>
            <person name="Kim M."/>
            <person name="Ferriera S."/>
            <person name="Francis C.A."/>
        </authorList>
    </citation>
    <scope>NUCLEOTIDE SEQUENCE [LARGE SCALE GENOMIC DNA]</scope>
    <source>
        <strain evidence="1 2">BD31</strain>
    </source>
</reference>
<accession>I3D2Z8</accession>
<comment type="caution">
    <text evidence="1">The sequence shown here is derived from an EMBL/GenBank/DDBJ whole genome shotgun (WGS) entry which is preliminary data.</text>
</comment>
<dbReference type="EMBL" id="AEXL02000087">
    <property type="protein sequence ID" value="EIJ66091.1"/>
    <property type="molecule type" value="Genomic_DNA"/>
</dbReference>
<protein>
    <submittedName>
        <fullName evidence="1">Uncharacterized protein</fullName>
    </submittedName>
</protein>